<name>A0A1W4XC01_AGRPL</name>
<evidence type="ECO:0000256" key="1">
    <source>
        <dbReference type="ARBA" id="ARBA00023016"/>
    </source>
</evidence>
<dbReference type="InterPro" id="IPR001436">
    <property type="entry name" value="Alpha-crystallin/sHSP_animal"/>
</dbReference>
<keyword evidence="1" id="KW-0346">Stress response</keyword>
<evidence type="ECO:0000259" key="7">
    <source>
        <dbReference type="PROSITE" id="PS01031"/>
    </source>
</evidence>
<keyword evidence="3" id="KW-0479">Metal-binding</keyword>
<dbReference type="RefSeq" id="XP_018329948.1">
    <property type="nucleotide sequence ID" value="XM_018474446.2"/>
</dbReference>
<dbReference type="AlphaFoldDB" id="A0A1W4XC01"/>
<dbReference type="GO" id="GO:0009408">
    <property type="term" value="P:response to heat"/>
    <property type="evidence" value="ECO:0007669"/>
    <property type="project" value="UniProtKB-ARBA"/>
</dbReference>
<evidence type="ECO:0000256" key="5">
    <source>
        <dbReference type="RuleBase" id="RU003616"/>
    </source>
</evidence>
<dbReference type="PROSITE" id="PS01031">
    <property type="entry name" value="SHSP"/>
    <property type="match status" value="1"/>
</dbReference>
<reference evidence="9" key="1">
    <citation type="submission" date="2025-08" db="UniProtKB">
        <authorList>
            <consortium name="RefSeq"/>
        </authorList>
    </citation>
    <scope>IDENTIFICATION</scope>
    <source>
        <tissue evidence="9">Entire body</tissue>
    </source>
</reference>
<keyword evidence="3" id="KW-0862">Zinc</keyword>
<dbReference type="GO" id="GO:0005634">
    <property type="term" value="C:nucleus"/>
    <property type="evidence" value="ECO:0007669"/>
    <property type="project" value="TreeGrafter"/>
</dbReference>
<dbReference type="PIRSF" id="PIRSF036514">
    <property type="entry name" value="Sm_HSP_B1"/>
    <property type="match status" value="1"/>
</dbReference>
<dbReference type="GO" id="GO:0042026">
    <property type="term" value="P:protein refolding"/>
    <property type="evidence" value="ECO:0007669"/>
    <property type="project" value="TreeGrafter"/>
</dbReference>
<dbReference type="GeneID" id="108740216"/>
<proteinExistence type="inferred from homology"/>
<dbReference type="GO" id="GO:0046872">
    <property type="term" value="F:metal ion binding"/>
    <property type="evidence" value="ECO:0007669"/>
    <property type="project" value="UniProtKB-KW"/>
</dbReference>
<dbReference type="InParanoid" id="A0A1W4XC01"/>
<dbReference type="SUPFAM" id="SSF49764">
    <property type="entry name" value="HSP20-like chaperones"/>
    <property type="match status" value="1"/>
</dbReference>
<gene>
    <name evidence="9" type="primary">LOC108740216</name>
</gene>
<dbReference type="PRINTS" id="PR00299">
    <property type="entry name" value="ACRYSTALLIN"/>
</dbReference>
<keyword evidence="8" id="KW-1185">Reference proteome</keyword>
<dbReference type="OrthoDB" id="1431247at2759"/>
<dbReference type="Pfam" id="PF00011">
    <property type="entry name" value="HSP20"/>
    <property type="match status" value="1"/>
</dbReference>
<dbReference type="PANTHER" id="PTHR45640:SF13">
    <property type="entry name" value="HEAT SHOCK PROTEIN 22-RELATED"/>
    <property type="match status" value="1"/>
</dbReference>
<evidence type="ECO:0000256" key="3">
    <source>
        <dbReference type="PIRSR" id="PIRSR036514-1"/>
    </source>
</evidence>
<dbReference type="InterPro" id="IPR008978">
    <property type="entry name" value="HSP20-like_chaperone"/>
</dbReference>
<dbReference type="GO" id="GO:0005737">
    <property type="term" value="C:cytoplasm"/>
    <property type="evidence" value="ECO:0007669"/>
    <property type="project" value="TreeGrafter"/>
</dbReference>
<feature type="binding site" evidence="3">
    <location>
        <position position="99"/>
    </location>
    <ligand>
        <name>Zn(2+)</name>
        <dbReference type="ChEBI" id="CHEBI:29105"/>
        <label>1</label>
    </ligand>
</feature>
<feature type="region of interest" description="Disordered" evidence="6">
    <location>
        <begin position="170"/>
        <end position="193"/>
    </location>
</feature>
<evidence type="ECO:0000256" key="2">
    <source>
        <dbReference type="PIRNR" id="PIRNR036514"/>
    </source>
</evidence>
<dbReference type="GO" id="GO:0051082">
    <property type="term" value="F:unfolded protein binding"/>
    <property type="evidence" value="ECO:0007669"/>
    <property type="project" value="TreeGrafter"/>
</dbReference>
<feature type="binding site" evidence="3">
    <location>
        <position position="106"/>
    </location>
    <ligand>
        <name>Zn(2+)</name>
        <dbReference type="ChEBI" id="CHEBI:29105"/>
        <label>1</label>
    </ligand>
</feature>
<accession>A0A1W4XC01</accession>
<feature type="binding site" evidence="3">
    <location>
        <position position="101"/>
    </location>
    <ligand>
        <name>Zn(2+)</name>
        <dbReference type="ChEBI" id="CHEBI:29105"/>
        <label>1</label>
    </ligand>
</feature>
<dbReference type="STRING" id="224129.A0A1W4XC01"/>
<evidence type="ECO:0000256" key="4">
    <source>
        <dbReference type="PROSITE-ProRule" id="PRU00285"/>
    </source>
</evidence>
<organism evidence="8 9">
    <name type="scientific">Agrilus planipennis</name>
    <name type="common">Emerald ash borer</name>
    <name type="synonym">Agrilus marcopoli</name>
    <dbReference type="NCBI Taxonomy" id="224129"/>
    <lineage>
        <taxon>Eukaryota</taxon>
        <taxon>Metazoa</taxon>
        <taxon>Ecdysozoa</taxon>
        <taxon>Arthropoda</taxon>
        <taxon>Hexapoda</taxon>
        <taxon>Insecta</taxon>
        <taxon>Pterygota</taxon>
        <taxon>Neoptera</taxon>
        <taxon>Endopterygota</taxon>
        <taxon>Coleoptera</taxon>
        <taxon>Polyphaga</taxon>
        <taxon>Elateriformia</taxon>
        <taxon>Buprestoidea</taxon>
        <taxon>Buprestidae</taxon>
        <taxon>Agrilinae</taxon>
        <taxon>Agrilus</taxon>
    </lineage>
</organism>
<evidence type="ECO:0000313" key="9">
    <source>
        <dbReference type="RefSeq" id="XP_018329948.1"/>
    </source>
</evidence>
<dbReference type="InterPro" id="IPR002068">
    <property type="entry name" value="A-crystallin/Hsp20_dom"/>
</dbReference>
<dbReference type="Proteomes" id="UP000192223">
    <property type="component" value="Unplaced"/>
</dbReference>
<sequence>MSIIPLIWTDRLGYHPSRLLGQQFGMEVDDDDIFPPITAITRSLLNTPQVLPQSRSNYEPIKADEDKFQVNVDVQQFAPDEITVKVDDDKNTITVEGKHEEKPDEHGYISRHFVRRYVIPEGHDMKNIQSNLSSDGVLTIAAPKINQEDKDSRVIPIQQTGRPFKNKKFKNKKFAASRVGKQNTPVKRNPRHK</sequence>
<comment type="similarity">
    <text evidence="2 4 5">Belongs to the small heat shock protein (HSP20) family.</text>
</comment>
<evidence type="ECO:0000313" key="8">
    <source>
        <dbReference type="Proteomes" id="UP000192223"/>
    </source>
</evidence>
<dbReference type="CDD" id="cd06526">
    <property type="entry name" value="metazoan_ACD"/>
    <property type="match status" value="1"/>
</dbReference>
<protein>
    <submittedName>
        <fullName evidence="9">Alpha-crystallin A chain</fullName>
    </submittedName>
</protein>
<evidence type="ECO:0000256" key="6">
    <source>
        <dbReference type="SAM" id="MobiDB-lite"/>
    </source>
</evidence>
<dbReference type="InterPro" id="IPR055269">
    <property type="entry name" value="Alpha-crystallin/HSP_16"/>
</dbReference>
<feature type="domain" description="SHSP" evidence="7">
    <location>
        <begin position="49"/>
        <end position="160"/>
    </location>
</feature>
<dbReference type="Gene3D" id="2.60.40.790">
    <property type="match status" value="1"/>
</dbReference>
<dbReference type="KEGG" id="apln:108740216"/>
<dbReference type="PANTHER" id="PTHR45640">
    <property type="entry name" value="HEAT SHOCK PROTEIN HSP-12.2-RELATED"/>
    <property type="match status" value="1"/>
</dbReference>